<feature type="region of interest" description="Disordered" evidence="10">
    <location>
        <begin position="1"/>
        <end position="77"/>
    </location>
</feature>
<feature type="active site" description="Proton acceptor" evidence="7">
    <location>
        <position position="144"/>
    </location>
</feature>
<dbReference type="SUPFAM" id="SSF56601">
    <property type="entry name" value="beta-lactamase/transpeptidase-like"/>
    <property type="match status" value="1"/>
</dbReference>
<dbReference type="InterPro" id="IPR001967">
    <property type="entry name" value="Peptidase_S11_N"/>
</dbReference>
<dbReference type="GO" id="GO:0006508">
    <property type="term" value="P:proteolysis"/>
    <property type="evidence" value="ECO:0007669"/>
    <property type="project" value="InterPro"/>
</dbReference>
<dbReference type="RefSeq" id="WP_147705697.1">
    <property type="nucleotide sequence ID" value="NZ_VDUY01000008.1"/>
</dbReference>
<feature type="compositionally biased region" description="Low complexity" evidence="10">
    <location>
        <begin position="38"/>
        <end position="52"/>
    </location>
</feature>
<dbReference type="GO" id="GO:0071555">
    <property type="term" value="P:cell wall organization"/>
    <property type="evidence" value="ECO:0007669"/>
    <property type="project" value="UniProtKB-KW"/>
</dbReference>
<dbReference type="OrthoDB" id="5688590at2"/>
<comment type="similarity">
    <text evidence="1 9">Belongs to the peptidase S11 family.</text>
</comment>
<evidence type="ECO:0000256" key="4">
    <source>
        <dbReference type="ARBA" id="ARBA00022960"/>
    </source>
</evidence>
<dbReference type="PANTHER" id="PTHR21581">
    <property type="entry name" value="D-ALANYL-D-ALANINE CARBOXYPEPTIDASE"/>
    <property type="match status" value="1"/>
</dbReference>
<dbReference type="EMBL" id="VDUY01000008">
    <property type="protein sequence ID" value="TXL63543.1"/>
    <property type="molecule type" value="Genomic_DNA"/>
</dbReference>
<feature type="active site" description="Acyl-ester intermediate" evidence="7">
    <location>
        <position position="141"/>
    </location>
</feature>
<dbReference type="NCBIfam" id="NF008668">
    <property type="entry name" value="PRK11669.1"/>
    <property type="match status" value="1"/>
</dbReference>
<evidence type="ECO:0000259" key="11">
    <source>
        <dbReference type="Pfam" id="PF00768"/>
    </source>
</evidence>
<dbReference type="InterPro" id="IPR018044">
    <property type="entry name" value="Peptidase_S11"/>
</dbReference>
<keyword evidence="2" id="KW-0732">Signal</keyword>
<organism evidence="12 13">
    <name type="scientific">Zeimonas arvi</name>
    <dbReference type="NCBI Taxonomy" id="2498847"/>
    <lineage>
        <taxon>Bacteria</taxon>
        <taxon>Pseudomonadati</taxon>
        <taxon>Pseudomonadota</taxon>
        <taxon>Betaproteobacteria</taxon>
        <taxon>Burkholderiales</taxon>
        <taxon>Burkholderiaceae</taxon>
        <taxon>Zeimonas</taxon>
    </lineage>
</organism>
<name>A0A5C8NSS2_9BURK</name>
<feature type="domain" description="Peptidase S11 D-alanyl-D-alanine carboxypeptidase A N-terminal" evidence="11">
    <location>
        <begin position="110"/>
        <end position="334"/>
    </location>
</feature>
<dbReference type="Gene3D" id="3.40.710.10">
    <property type="entry name" value="DD-peptidase/beta-lactamase superfamily"/>
    <property type="match status" value="1"/>
</dbReference>
<accession>A0A5C8NSS2</accession>
<evidence type="ECO:0000256" key="5">
    <source>
        <dbReference type="ARBA" id="ARBA00022984"/>
    </source>
</evidence>
<sequence length="370" mass="39143">MISAGEACAASPAKSRVAGTGTKSAAKPTRVAASDTGKPAAIKPAAGKASKPVARKGSSPRKSQVARNRKVLPAKAPARSTVKAAAVASVPAARLSIGQAIGLHEAYDPLSLHSAVALAVDAATGEVLFEKNARAVLPIASISKLMTALVVLEAGQSLDERLTISEADIDTEKFTRSRLRPGTVLTRDEMLHLALMASENRAANALGRHYPGGLDTFVARMNEKARELGMESTWFVEPTGLSSRNVSSAMDLARLVRAASRYPLIREYSTAASLTVEAAGARTVSFRNTNRLVSRDDWDIGLQKTGYISEAGNCLVMQARVEGRPVVLVLLDATGKLSRFGDAQRLRDWIEARPRSDGAPHAAAQVSRDS</sequence>
<dbReference type="PRINTS" id="PR00725">
    <property type="entry name" value="DADACBPTASE1"/>
</dbReference>
<evidence type="ECO:0000256" key="2">
    <source>
        <dbReference type="ARBA" id="ARBA00022729"/>
    </source>
</evidence>
<evidence type="ECO:0000256" key="3">
    <source>
        <dbReference type="ARBA" id="ARBA00022801"/>
    </source>
</evidence>
<dbReference type="Proteomes" id="UP000321548">
    <property type="component" value="Unassembled WGS sequence"/>
</dbReference>
<dbReference type="InterPro" id="IPR012338">
    <property type="entry name" value="Beta-lactam/transpept-like"/>
</dbReference>
<keyword evidence="4" id="KW-0133">Cell shape</keyword>
<proteinExistence type="inferred from homology"/>
<comment type="caution">
    <text evidence="12">The sequence shown here is derived from an EMBL/GenBank/DDBJ whole genome shotgun (WGS) entry which is preliminary data.</text>
</comment>
<dbReference type="PANTHER" id="PTHR21581:SF26">
    <property type="entry name" value="D-ALANYL-D-ALANINE ENDOPEPTIDASE"/>
    <property type="match status" value="1"/>
</dbReference>
<dbReference type="AlphaFoldDB" id="A0A5C8NSS2"/>
<dbReference type="Pfam" id="PF00768">
    <property type="entry name" value="Peptidase_S11"/>
    <property type="match status" value="1"/>
</dbReference>
<keyword evidence="13" id="KW-1185">Reference proteome</keyword>
<evidence type="ECO:0000256" key="6">
    <source>
        <dbReference type="ARBA" id="ARBA00023316"/>
    </source>
</evidence>
<feature type="binding site" evidence="8">
    <location>
        <position position="304"/>
    </location>
    <ligand>
        <name>substrate</name>
    </ligand>
</feature>
<keyword evidence="6" id="KW-0961">Cell wall biogenesis/degradation</keyword>
<evidence type="ECO:0000313" key="13">
    <source>
        <dbReference type="Proteomes" id="UP000321548"/>
    </source>
</evidence>
<gene>
    <name evidence="12" type="ORF">FHP08_17035</name>
</gene>
<evidence type="ECO:0000256" key="8">
    <source>
        <dbReference type="PIRSR" id="PIRSR618044-2"/>
    </source>
</evidence>
<keyword evidence="3 12" id="KW-0378">Hydrolase</keyword>
<reference evidence="12 13" key="1">
    <citation type="submission" date="2019-06" db="EMBL/GenBank/DDBJ databases">
        <title>Quisquiliibacterium sp. nov., isolated from a maize field.</title>
        <authorList>
            <person name="Lin S.-Y."/>
            <person name="Tsai C.-F."/>
            <person name="Young C.-C."/>
        </authorList>
    </citation>
    <scope>NUCLEOTIDE SEQUENCE [LARGE SCALE GENOMIC DNA]</scope>
    <source>
        <strain evidence="12 13">CC-CFT501</strain>
    </source>
</reference>
<evidence type="ECO:0000256" key="9">
    <source>
        <dbReference type="RuleBase" id="RU004016"/>
    </source>
</evidence>
<dbReference type="GO" id="GO:0009002">
    <property type="term" value="F:serine-type D-Ala-D-Ala carboxypeptidase activity"/>
    <property type="evidence" value="ECO:0007669"/>
    <property type="project" value="InterPro"/>
</dbReference>
<evidence type="ECO:0000256" key="1">
    <source>
        <dbReference type="ARBA" id="ARBA00007164"/>
    </source>
</evidence>
<dbReference type="EC" id="3.4.21.-" evidence="12"/>
<evidence type="ECO:0000256" key="10">
    <source>
        <dbReference type="SAM" id="MobiDB-lite"/>
    </source>
</evidence>
<dbReference type="GO" id="GO:0008360">
    <property type="term" value="P:regulation of cell shape"/>
    <property type="evidence" value="ECO:0007669"/>
    <property type="project" value="UniProtKB-KW"/>
</dbReference>
<protein>
    <submittedName>
        <fullName evidence="12">D-alanyl-D-alanine endopeptidase</fullName>
        <ecNumber evidence="12">3.4.21.-</ecNumber>
    </submittedName>
</protein>
<evidence type="ECO:0000313" key="12">
    <source>
        <dbReference type="EMBL" id="TXL63543.1"/>
    </source>
</evidence>
<feature type="active site" evidence="7">
    <location>
        <position position="198"/>
    </location>
</feature>
<evidence type="ECO:0000256" key="7">
    <source>
        <dbReference type="PIRSR" id="PIRSR618044-1"/>
    </source>
</evidence>
<keyword evidence="5" id="KW-0573">Peptidoglycan synthesis</keyword>
<dbReference type="GO" id="GO:0009252">
    <property type="term" value="P:peptidoglycan biosynthetic process"/>
    <property type="evidence" value="ECO:0007669"/>
    <property type="project" value="UniProtKB-KW"/>
</dbReference>